<reference evidence="1" key="1">
    <citation type="submission" date="2023-06" db="EMBL/GenBank/DDBJ databases">
        <authorList>
            <consortium name="Lawrence Berkeley National Laboratory"/>
            <person name="Ahrendt S."/>
            <person name="Sahu N."/>
            <person name="Indic B."/>
            <person name="Wong-Bajracharya J."/>
            <person name="Merenyi Z."/>
            <person name="Ke H.-M."/>
            <person name="Monk M."/>
            <person name="Kocsube S."/>
            <person name="Drula E."/>
            <person name="Lipzen A."/>
            <person name="Balint B."/>
            <person name="Henrissat B."/>
            <person name="Andreopoulos B."/>
            <person name="Martin F.M."/>
            <person name="Harder C.B."/>
            <person name="Rigling D."/>
            <person name="Ford K.L."/>
            <person name="Foster G.D."/>
            <person name="Pangilinan J."/>
            <person name="Papanicolaou A."/>
            <person name="Barry K."/>
            <person name="LaButti K."/>
            <person name="Viragh M."/>
            <person name="Koriabine M."/>
            <person name="Yan M."/>
            <person name="Riley R."/>
            <person name="Champramary S."/>
            <person name="Plett K.L."/>
            <person name="Tsai I.J."/>
            <person name="Slot J."/>
            <person name="Sipos G."/>
            <person name="Plett J."/>
            <person name="Nagy L.G."/>
            <person name="Grigoriev I.V."/>
        </authorList>
    </citation>
    <scope>NUCLEOTIDE SEQUENCE</scope>
    <source>
        <strain evidence="1">FPL87.14</strain>
    </source>
</reference>
<evidence type="ECO:0000313" key="2">
    <source>
        <dbReference type="Proteomes" id="UP001175226"/>
    </source>
</evidence>
<dbReference type="Proteomes" id="UP001175226">
    <property type="component" value="Unassembled WGS sequence"/>
</dbReference>
<name>A0AA39IEA7_9AGAR</name>
<sequence length="153" mass="16702">MTTTRPSVFVLALLQERVLYPNFSQLMKSMAIYATVTQVETKGEFASIMRLSPPTVVVAINAGISKPENAIVLSQLLQYTREGGITICCCNFSNHIDPATARSFFSAWGLPWGLGSYFRTTVQLNRAATGISLEGLAESYSLKSLFLLNGILS</sequence>
<proteinExistence type="predicted"/>
<keyword evidence="2" id="KW-1185">Reference proteome</keyword>
<protein>
    <submittedName>
        <fullName evidence="1">Uncharacterized protein</fullName>
    </submittedName>
</protein>
<dbReference type="AlphaFoldDB" id="A0AA39IEA7"/>
<organism evidence="1 2">
    <name type="scientific">Armillaria borealis</name>
    <dbReference type="NCBI Taxonomy" id="47425"/>
    <lineage>
        <taxon>Eukaryota</taxon>
        <taxon>Fungi</taxon>
        <taxon>Dikarya</taxon>
        <taxon>Basidiomycota</taxon>
        <taxon>Agaricomycotina</taxon>
        <taxon>Agaricomycetes</taxon>
        <taxon>Agaricomycetidae</taxon>
        <taxon>Agaricales</taxon>
        <taxon>Marasmiineae</taxon>
        <taxon>Physalacriaceae</taxon>
        <taxon>Armillaria</taxon>
    </lineage>
</organism>
<gene>
    <name evidence="1" type="ORF">EV421DRAFT_866872</name>
</gene>
<comment type="caution">
    <text evidence="1">The sequence shown here is derived from an EMBL/GenBank/DDBJ whole genome shotgun (WGS) entry which is preliminary data.</text>
</comment>
<accession>A0AA39IEA7</accession>
<evidence type="ECO:0000313" key="1">
    <source>
        <dbReference type="EMBL" id="KAK0421664.1"/>
    </source>
</evidence>
<dbReference type="EMBL" id="JAUEPT010000384">
    <property type="protein sequence ID" value="KAK0421664.1"/>
    <property type="molecule type" value="Genomic_DNA"/>
</dbReference>